<dbReference type="EMBL" id="SMAI01000032">
    <property type="protein sequence ID" value="TCT00194.1"/>
    <property type="molecule type" value="Genomic_DNA"/>
</dbReference>
<dbReference type="GO" id="GO:0003677">
    <property type="term" value="F:DNA binding"/>
    <property type="evidence" value="ECO:0007669"/>
    <property type="project" value="UniProtKB-KW"/>
</dbReference>
<dbReference type="Gene3D" id="1.10.10.60">
    <property type="entry name" value="Homeodomain-like"/>
    <property type="match status" value="1"/>
</dbReference>
<protein>
    <submittedName>
        <fullName evidence="1">Homeodomain-like domain-containing protein</fullName>
    </submittedName>
</protein>
<reference evidence="1 2" key="1">
    <citation type="submission" date="2019-03" db="EMBL/GenBank/DDBJ databases">
        <title>Genomic Encyclopedia of Type Strains, Phase IV (KMG-IV): sequencing the most valuable type-strain genomes for metagenomic binning, comparative biology and taxonomic classification.</title>
        <authorList>
            <person name="Goeker M."/>
        </authorList>
    </citation>
    <scope>NUCLEOTIDE SEQUENCE [LARGE SCALE GENOMIC DNA]</scope>
    <source>
        <strain evidence="1 2">DSM 9035</strain>
    </source>
</reference>
<keyword evidence="1" id="KW-0371">Homeobox</keyword>
<comment type="caution">
    <text evidence="1">The sequence shown here is derived from an EMBL/GenBank/DDBJ whole genome shotgun (WGS) entry which is preliminary data.</text>
</comment>
<organism evidence="1 2">
    <name type="scientific">Aquabacter spiritensis</name>
    <dbReference type="NCBI Taxonomy" id="933073"/>
    <lineage>
        <taxon>Bacteria</taxon>
        <taxon>Pseudomonadati</taxon>
        <taxon>Pseudomonadota</taxon>
        <taxon>Alphaproteobacteria</taxon>
        <taxon>Hyphomicrobiales</taxon>
        <taxon>Xanthobacteraceae</taxon>
        <taxon>Aquabacter</taxon>
    </lineage>
</organism>
<dbReference type="Proteomes" id="UP000294664">
    <property type="component" value="Unassembled WGS sequence"/>
</dbReference>
<gene>
    <name evidence="1" type="ORF">EDC64_1327</name>
</gene>
<keyword evidence="2" id="KW-1185">Reference proteome</keyword>
<evidence type="ECO:0000313" key="1">
    <source>
        <dbReference type="EMBL" id="TCT00194.1"/>
    </source>
</evidence>
<accession>A0A4R3LJ56</accession>
<evidence type="ECO:0000313" key="2">
    <source>
        <dbReference type="Proteomes" id="UP000294664"/>
    </source>
</evidence>
<dbReference type="AlphaFoldDB" id="A0A4R3LJ56"/>
<keyword evidence="1" id="KW-0238">DNA-binding</keyword>
<proteinExistence type="predicted"/>
<sequence>MKGVDTIARIRREHFVRGKSIKEIVRELHVSRNTVRKVLRTGATAFSYEREVQPLPRIGHWREALDGLLAGNEGKPARERLTH</sequence>
<name>A0A4R3LJ56_9HYPH</name>